<keyword evidence="1" id="KW-0193">Cuticle</keyword>
<dbReference type="InterPro" id="IPR000618">
    <property type="entry name" value="Insect_cuticle"/>
</dbReference>
<gene>
    <name evidence="4" type="primary">LOC108740774</name>
</gene>
<accession>A0A1W4X3T3</accession>
<dbReference type="FunCoup" id="A0A1W4X3T3">
    <property type="interactions" value="5"/>
</dbReference>
<protein>
    <submittedName>
        <fullName evidence="4">Uncharacterized protein LOC108740774</fullName>
    </submittedName>
</protein>
<evidence type="ECO:0000313" key="3">
    <source>
        <dbReference type="Proteomes" id="UP000192223"/>
    </source>
</evidence>
<keyword evidence="3" id="KW-1185">Reference proteome</keyword>
<keyword evidence="2" id="KW-0732">Signal</keyword>
<reference evidence="4" key="1">
    <citation type="submission" date="2025-08" db="UniProtKB">
        <authorList>
            <consortium name="RefSeq"/>
        </authorList>
    </citation>
    <scope>IDENTIFICATION</scope>
    <source>
        <tissue evidence="4">Entire body</tissue>
    </source>
</reference>
<evidence type="ECO:0000256" key="2">
    <source>
        <dbReference type="SAM" id="SignalP"/>
    </source>
</evidence>
<dbReference type="GO" id="GO:0042302">
    <property type="term" value="F:structural constituent of cuticle"/>
    <property type="evidence" value="ECO:0007669"/>
    <property type="project" value="UniProtKB-UniRule"/>
</dbReference>
<dbReference type="Proteomes" id="UP000192223">
    <property type="component" value="Unplaced"/>
</dbReference>
<dbReference type="OrthoDB" id="8195082at2759"/>
<organism evidence="3 4">
    <name type="scientific">Agrilus planipennis</name>
    <name type="common">Emerald ash borer</name>
    <name type="synonym">Agrilus marcopoli</name>
    <dbReference type="NCBI Taxonomy" id="224129"/>
    <lineage>
        <taxon>Eukaryota</taxon>
        <taxon>Metazoa</taxon>
        <taxon>Ecdysozoa</taxon>
        <taxon>Arthropoda</taxon>
        <taxon>Hexapoda</taxon>
        <taxon>Insecta</taxon>
        <taxon>Pterygota</taxon>
        <taxon>Neoptera</taxon>
        <taxon>Endopterygota</taxon>
        <taxon>Coleoptera</taxon>
        <taxon>Polyphaga</taxon>
        <taxon>Elateriformia</taxon>
        <taxon>Buprestoidea</taxon>
        <taxon>Buprestidae</taxon>
        <taxon>Agrilinae</taxon>
        <taxon>Agrilus</taxon>
    </lineage>
</organism>
<dbReference type="AlphaFoldDB" id="A0A1W4X3T3"/>
<dbReference type="CTD" id="36613"/>
<dbReference type="PROSITE" id="PS51155">
    <property type="entry name" value="CHIT_BIND_RR_2"/>
    <property type="match status" value="1"/>
</dbReference>
<evidence type="ECO:0000313" key="4">
    <source>
        <dbReference type="RefSeq" id="XP_018330739.1"/>
    </source>
</evidence>
<dbReference type="InParanoid" id="A0A1W4X3T3"/>
<feature type="signal peptide" evidence="2">
    <location>
        <begin position="1"/>
        <end position="16"/>
    </location>
</feature>
<dbReference type="GeneID" id="108740774"/>
<dbReference type="Pfam" id="PF00379">
    <property type="entry name" value="Chitin_bind_4"/>
    <property type="match status" value="1"/>
</dbReference>
<feature type="chain" id="PRO_5010726381" evidence="2">
    <location>
        <begin position="17"/>
        <end position="148"/>
    </location>
</feature>
<sequence>MIRNILICLLFTLVASKPQNNLDPLQFERELEQNRNARYQFNNDVDDQIQDLTQSRQETREGLKVTGKYSYSDGFVKRTVFYEADDKGYRVTATESVPLGNGPQFNPSGTASVSMAQHGKSLSYRVVGVPHEGPVVKHVDSEKVHRNN</sequence>
<proteinExistence type="predicted"/>
<evidence type="ECO:0000256" key="1">
    <source>
        <dbReference type="PROSITE-ProRule" id="PRU00497"/>
    </source>
</evidence>
<dbReference type="RefSeq" id="XP_018330739.1">
    <property type="nucleotide sequence ID" value="XM_018475237.1"/>
</dbReference>
<dbReference type="KEGG" id="apln:108740774"/>
<name>A0A1W4X3T3_AGRPL</name>